<dbReference type="GO" id="GO:0043937">
    <property type="term" value="P:regulation of sporulation"/>
    <property type="evidence" value="ECO:0007669"/>
    <property type="project" value="InterPro"/>
</dbReference>
<evidence type="ECO:0000313" key="1">
    <source>
        <dbReference type="EMBL" id="EDK32423.1"/>
    </source>
</evidence>
<accession>A5N542</accession>
<dbReference type="HOGENOM" id="CLU_3097371_0_0_9"/>
<dbReference type="InterPro" id="IPR037208">
    <property type="entry name" value="Spo0E-like_sf"/>
</dbReference>
<reference evidence="1 2" key="1">
    <citation type="journal article" date="2008" name="Proc. Natl. Acad. Sci. U.S.A.">
        <title>The genome of Clostridium kluyveri, a strict anaerobe with unique metabolic features.</title>
        <authorList>
            <person name="Seedorf H."/>
            <person name="Fricke W.F."/>
            <person name="Veith B."/>
            <person name="Brueggemann H."/>
            <person name="Liesegang H."/>
            <person name="Strittmatter A."/>
            <person name="Miethke M."/>
            <person name="Buckel W."/>
            <person name="Hinderberger J."/>
            <person name="Li F."/>
            <person name="Hagemeier C."/>
            <person name="Thauer R.K."/>
            <person name="Gottschalk G."/>
        </authorList>
    </citation>
    <scope>NUCLEOTIDE SEQUENCE [LARGE SCALE GENOMIC DNA]</scope>
    <source>
        <strain evidence="2">ATCC 8527 / DSM 555 / NCIMB 10680</strain>
    </source>
</reference>
<dbReference type="Proteomes" id="UP000002411">
    <property type="component" value="Chromosome"/>
</dbReference>
<proteinExistence type="predicted"/>
<dbReference type="EMBL" id="CP000673">
    <property type="protein sequence ID" value="EDK32423.1"/>
    <property type="molecule type" value="Genomic_DNA"/>
</dbReference>
<protein>
    <recommendedName>
        <fullName evidence="3">Spo0E family sporulation regulatory protein-aspartic acid phosphatase</fullName>
    </recommendedName>
</protein>
<dbReference type="InterPro" id="IPR018540">
    <property type="entry name" value="Spo0E-like"/>
</dbReference>
<dbReference type="SUPFAM" id="SSF140500">
    <property type="entry name" value="BAS1536-like"/>
    <property type="match status" value="1"/>
</dbReference>
<dbReference type="Pfam" id="PF09388">
    <property type="entry name" value="SpoOE-like"/>
    <property type="match status" value="1"/>
</dbReference>
<dbReference type="KEGG" id="ckl:CKL_0369"/>
<dbReference type="AlphaFoldDB" id="A5N542"/>
<dbReference type="RefSeq" id="WP_011988938.1">
    <property type="nucleotide sequence ID" value="NC_009706.1"/>
</dbReference>
<evidence type="ECO:0008006" key="3">
    <source>
        <dbReference type="Google" id="ProtNLM"/>
    </source>
</evidence>
<sequence length="51" mass="6290">MKKQLEYKEDLNKKIEIIRELLYEKIEGNVDREEIQFVSEILDKLIVDYFK</sequence>
<gene>
    <name evidence="1" type="ordered locus">CKL_0369</name>
</gene>
<dbReference type="STRING" id="431943.CKL_0369"/>
<keyword evidence="2" id="KW-1185">Reference proteome</keyword>
<evidence type="ECO:0000313" key="2">
    <source>
        <dbReference type="Proteomes" id="UP000002411"/>
    </source>
</evidence>
<name>A5N542_CLOK5</name>
<organism evidence="1 2">
    <name type="scientific">Clostridium kluyveri (strain ATCC 8527 / DSM 555 / NBRC 12016 / NCIMB 10680 / K1)</name>
    <dbReference type="NCBI Taxonomy" id="431943"/>
    <lineage>
        <taxon>Bacteria</taxon>
        <taxon>Bacillati</taxon>
        <taxon>Bacillota</taxon>
        <taxon>Clostridia</taxon>
        <taxon>Eubacteriales</taxon>
        <taxon>Clostridiaceae</taxon>
        <taxon>Clostridium</taxon>
    </lineage>
</organism>